<dbReference type="InterPro" id="IPR018247">
    <property type="entry name" value="EF_Hand_1_Ca_BS"/>
</dbReference>
<dbReference type="EMBL" id="JBGBPQ010000010">
    <property type="protein sequence ID" value="KAL1518838.1"/>
    <property type="molecule type" value="Genomic_DNA"/>
</dbReference>
<proteinExistence type="predicted"/>
<protein>
    <recommendedName>
        <fullName evidence="3">Pre-mRNA-splicing factor SLU7</fullName>
    </recommendedName>
</protein>
<accession>A0AB34JBL4</accession>
<name>A0AB34JBL4_PRYPA</name>
<evidence type="ECO:0000313" key="1">
    <source>
        <dbReference type="EMBL" id="KAL1518838.1"/>
    </source>
</evidence>
<evidence type="ECO:0000313" key="2">
    <source>
        <dbReference type="Proteomes" id="UP001515480"/>
    </source>
</evidence>
<comment type="caution">
    <text evidence="1">The sequence shown here is derived from an EMBL/GenBank/DDBJ whole genome shotgun (WGS) entry which is preliminary data.</text>
</comment>
<evidence type="ECO:0008006" key="3">
    <source>
        <dbReference type="Google" id="ProtNLM"/>
    </source>
</evidence>
<dbReference type="Proteomes" id="UP001515480">
    <property type="component" value="Unassembled WGS sequence"/>
</dbReference>
<sequence>MEDLRSLRQRNPEHKVPERDQYGFEVRPSNMVARKRMDALDNVSIPAHWTHPALHKTRSALQAARHSALTPDMSYDIDGDGFVSQRDYHHARKWDSERIGKLTSQQRELALKEEYSSLSAKLTDSEIGGNTRARVIMNALKEAPEVNDTWRHYNLREASLVINSLKHKSSQQATDCMSSPNVPVNSGPGGRALTRAQMLANRREEYVNEAKATADRIAKDIM</sequence>
<dbReference type="AlphaFoldDB" id="A0AB34JBL4"/>
<keyword evidence="2" id="KW-1185">Reference proteome</keyword>
<dbReference type="PROSITE" id="PS00018">
    <property type="entry name" value="EF_HAND_1"/>
    <property type="match status" value="1"/>
</dbReference>
<gene>
    <name evidence="1" type="ORF">AB1Y20_003115</name>
</gene>
<reference evidence="1 2" key="1">
    <citation type="journal article" date="2024" name="Science">
        <title>Giant polyketide synthase enzymes in the biosynthesis of giant marine polyether toxins.</title>
        <authorList>
            <person name="Fallon T.R."/>
            <person name="Shende V.V."/>
            <person name="Wierzbicki I.H."/>
            <person name="Pendleton A.L."/>
            <person name="Watervoot N.F."/>
            <person name="Auber R.P."/>
            <person name="Gonzalez D.J."/>
            <person name="Wisecaver J.H."/>
            <person name="Moore B.S."/>
        </authorList>
    </citation>
    <scope>NUCLEOTIDE SEQUENCE [LARGE SCALE GENOMIC DNA]</scope>
    <source>
        <strain evidence="1 2">12B1</strain>
    </source>
</reference>
<organism evidence="1 2">
    <name type="scientific">Prymnesium parvum</name>
    <name type="common">Toxic golden alga</name>
    <dbReference type="NCBI Taxonomy" id="97485"/>
    <lineage>
        <taxon>Eukaryota</taxon>
        <taxon>Haptista</taxon>
        <taxon>Haptophyta</taxon>
        <taxon>Prymnesiophyceae</taxon>
        <taxon>Prymnesiales</taxon>
        <taxon>Prymnesiaceae</taxon>
        <taxon>Prymnesium</taxon>
    </lineage>
</organism>